<name>A0A497XSM8_9AQUI</name>
<sequence length="664" mass="69482">MKKDKGLTLIELAIVLIVLGILLGIGAGIIGVLIKRVKYNESKEIVNAAVEGIIGYATSSRRLPNSSELNSAVRSTKDAYGKDIAYVYDSNLASTPAPIYGFCGLTSTNITVKVCSDTACTTPIQTINNVAFVVISGDGNYNNQTAGTQGVNSATEIKVYEYGVQVDDFQQPGDDDPDRVEPYDDIVKWVSLNELQRAQGCESLTIASPTTLPAAIEDNAYTYTLTANGGRPPYTWSGTIGNGLTLSSDGTISGTVNTNTATSTGEVPSCSTSISFTATVTDSAGQSVSQNFTIPVQARPVEIITNTLPDAYEGSPYSADIDAIGGDGSYTFSGNSLPSWLTLNTSTGVLSGTPPTDSDCSEGVSNFSVTASSCSNTYTKGYSITVRDPDCTSGSGGVCPSMSLSPPSGTDFPASVGNPFSQTITLSGGQPPITCTPTSPTNCNNLSFSCSSSGATISGTPNAPGTCTFSAQWQDSCSPTPQSITGVYTVTITGSSTSSIVLDTTNNPPTTGNNGTSGQTYPAGDFHNDSKNLYVSLLCGAGCPGYTFTAFSLSCSPSCPDLDKFSYSIESPIYSYTWTVQDETVYKAKDDPSCSGNGCPLPITNKSFSADGKPPDQITMNSNERLALEIRFKNPLTAGQNYNFTLTLYDNTNTPYTFSFSVTP</sequence>
<gene>
    <name evidence="3" type="ORF">BCF55_0396</name>
</gene>
<feature type="domain" description="Dystroglycan-type cadherin-like" evidence="2">
    <location>
        <begin position="303"/>
        <end position="393"/>
    </location>
</feature>
<dbReference type="Pfam" id="PF07963">
    <property type="entry name" value="N_methyl"/>
    <property type="match status" value="1"/>
</dbReference>
<dbReference type="AlphaFoldDB" id="A0A497XSM8"/>
<dbReference type="GO" id="GO:0005509">
    <property type="term" value="F:calcium ion binding"/>
    <property type="evidence" value="ECO:0007669"/>
    <property type="project" value="InterPro"/>
</dbReference>
<keyword evidence="1" id="KW-0472">Membrane</keyword>
<accession>A0A497XSM8</accession>
<reference evidence="3 4" key="1">
    <citation type="submission" date="2018-10" db="EMBL/GenBank/DDBJ databases">
        <title>Genomic Encyclopedia of Archaeal and Bacterial Type Strains, Phase II (KMG-II): from individual species to whole genera.</title>
        <authorList>
            <person name="Goeker M."/>
        </authorList>
    </citation>
    <scope>NUCLEOTIDE SEQUENCE [LARGE SCALE GENOMIC DNA]</scope>
    <source>
        <strain evidence="3 4">DSM 16510</strain>
    </source>
</reference>
<dbReference type="InterPro" id="IPR006644">
    <property type="entry name" value="Cadg"/>
</dbReference>
<keyword evidence="1" id="KW-1133">Transmembrane helix</keyword>
<dbReference type="Gene3D" id="2.60.40.10">
    <property type="entry name" value="Immunoglobulins"/>
    <property type="match status" value="2"/>
</dbReference>
<evidence type="ECO:0000256" key="1">
    <source>
        <dbReference type="SAM" id="Phobius"/>
    </source>
</evidence>
<dbReference type="SUPFAM" id="SSF49313">
    <property type="entry name" value="Cadherin-like"/>
    <property type="match status" value="1"/>
</dbReference>
<proteinExistence type="predicted"/>
<evidence type="ECO:0000259" key="2">
    <source>
        <dbReference type="SMART" id="SM00736"/>
    </source>
</evidence>
<evidence type="ECO:0000313" key="4">
    <source>
        <dbReference type="Proteomes" id="UP000267841"/>
    </source>
</evidence>
<dbReference type="RefSeq" id="WP_121013119.1">
    <property type="nucleotide sequence ID" value="NZ_RCCJ01000001.1"/>
</dbReference>
<dbReference type="Pfam" id="PF05345">
    <property type="entry name" value="He_PIG"/>
    <property type="match status" value="2"/>
</dbReference>
<keyword evidence="4" id="KW-1185">Reference proteome</keyword>
<keyword evidence="1" id="KW-0812">Transmembrane</keyword>
<dbReference type="InterPro" id="IPR013783">
    <property type="entry name" value="Ig-like_fold"/>
</dbReference>
<dbReference type="InterPro" id="IPR015919">
    <property type="entry name" value="Cadherin-like_sf"/>
</dbReference>
<dbReference type="Gene3D" id="3.30.700.10">
    <property type="entry name" value="Glycoprotein, Type 4 Pilin"/>
    <property type="match status" value="1"/>
</dbReference>
<organism evidence="3 4">
    <name type="scientific">Hydrogenivirga caldilitoris</name>
    <dbReference type="NCBI Taxonomy" id="246264"/>
    <lineage>
        <taxon>Bacteria</taxon>
        <taxon>Pseudomonadati</taxon>
        <taxon>Aquificota</taxon>
        <taxon>Aquificia</taxon>
        <taxon>Aquificales</taxon>
        <taxon>Aquificaceae</taxon>
        <taxon>Hydrogenivirga</taxon>
    </lineage>
</organism>
<dbReference type="GO" id="GO:0016020">
    <property type="term" value="C:membrane"/>
    <property type="evidence" value="ECO:0007669"/>
    <property type="project" value="InterPro"/>
</dbReference>
<dbReference type="SMART" id="SM00736">
    <property type="entry name" value="CADG"/>
    <property type="match status" value="1"/>
</dbReference>
<protein>
    <submittedName>
        <fullName evidence="3">Prepilin-type N-terminal cleavage/methylation domain-containing protein</fullName>
    </submittedName>
</protein>
<dbReference type="SUPFAM" id="SSF54523">
    <property type="entry name" value="Pili subunits"/>
    <property type="match status" value="1"/>
</dbReference>
<evidence type="ECO:0000313" key="3">
    <source>
        <dbReference type="EMBL" id="RLJ70132.1"/>
    </source>
</evidence>
<comment type="caution">
    <text evidence="3">The sequence shown here is derived from an EMBL/GenBank/DDBJ whole genome shotgun (WGS) entry which is preliminary data.</text>
</comment>
<dbReference type="InterPro" id="IPR012902">
    <property type="entry name" value="N_methyl_site"/>
</dbReference>
<dbReference type="NCBIfam" id="TIGR02532">
    <property type="entry name" value="IV_pilin_GFxxxE"/>
    <property type="match status" value="1"/>
</dbReference>
<dbReference type="Proteomes" id="UP000267841">
    <property type="component" value="Unassembled WGS sequence"/>
</dbReference>
<feature type="transmembrane region" description="Helical" evidence="1">
    <location>
        <begin position="12"/>
        <end position="34"/>
    </location>
</feature>
<dbReference type="EMBL" id="RCCJ01000001">
    <property type="protein sequence ID" value="RLJ70132.1"/>
    <property type="molecule type" value="Genomic_DNA"/>
</dbReference>
<dbReference type="InterPro" id="IPR045584">
    <property type="entry name" value="Pilin-like"/>
</dbReference>
<dbReference type="OrthoDB" id="12790at2"/>